<feature type="region of interest" description="Disordered" evidence="1">
    <location>
        <begin position="363"/>
        <end position="448"/>
    </location>
</feature>
<accession>A0A2T6ZJ37</accession>
<dbReference type="EMBL" id="NESQ01000227">
    <property type="protein sequence ID" value="PUU75508.1"/>
    <property type="molecule type" value="Genomic_DNA"/>
</dbReference>
<evidence type="ECO:0000256" key="1">
    <source>
        <dbReference type="SAM" id="MobiDB-lite"/>
    </source>
</evidence>
<evidence type="ECO:0008006" key="5">
    <source>
        <dbReference type="Google" id="ProtNLM"/>
    </source>
</evidence>
<protein>
    <recommendedName>
        <fullName evidence="5">C3H1-type domain-containing protein</fullName>
    </recommendedName>
</protein>
<dbReference type="AlphaFoldDB" id="A0A2T6ZJ37"/>
<sequence>MAPRITVAGGEQLLAANLLLAMSVPVAVPAIRVSNPHQQLLNGIPRIIRRRPPKWTKRCQYDLTTGCHRGTECFFGHLGDVYTDSPTILQEFTSNGFNTKTLRRADLERADESLDVDQALRAVLPSSQRFRERSTGTADRGQNAVDNENAMDNSKKSSHDLFLAGAMDVNAHFTPREHLWDEETLHAGIGPAVTTEYERVQQHFELPESPALPETTYVQRTNSQERPQYPSALGYSYHENDAATSSPTGLVYGLAVGMAPFFGASTLPLESPGNLFRLSTSPDLFYYGVDGVMYQYNSAFWATQNRQHHVDQHTNNYVAVGGSNPPQYPGPAADPGYQYLQSWINDLPTPTLAPEGYPYTHAQHAQHAGAWPPAHHQQHGYASPPSQQGYDSRVPPSRQQRQGRRTIAPGFFQWPGIAGEQAPQSYEDTFPRLTSKHATGCQRRPGSK</sequence>
<proteinExistence type="predicted"/>
<gene>
    <name evidence="3" type="ORF">B9Z19DRAFT_1153280</name>
</gene>
<evidence type="ECO:0000313" key="4">
    <source>
        <dbReference type="Proteomes" id="UP000244722"/>
    </source>
</evidence>
<feature type="signal peptide" evidence="2">
    <location>
        <begin position="1"/>
        <end position="29"/>
    </location>
</feature>
<dbReference type="Proteomes" id="UP000244722">
    <property type="component" value="Unassembled WGS sequence"/>
</dbReference>
<name>A0A2T6ZJ37_TUBBO</name>
<feature type="region of interest" description="Disordered" evidence="1">
    <location>
        <begin position="127"/>
        <end position="155"/>
    </location>
</feature>
<reference evidence="3 4" key="1">
    <citation type="submission" date="2017-04" db="EMBL/GenBank/DDBJ databases">
        <title>Draft genome sequence of Tuber borchii Vittad., a whitish edible truffle.</title>
        <authorList>
            <consortium name="DOE Joint Genome Institute"/>
            <person name="Murat C."/>
            <person name="Kuo A."/>
            <person name="Barry K.W."/>
            <person name="Clum A."/>
            <person name="Dockter R.B."/>
            <person name="Fauchery L."/>
            <person name="Iotti M."/>
            <person name="Kohler A."/>
            <person name="Labutti K."/>
            <person name="Lindquist E.A."/>
            <person name="Lipzen A."/>
            <person name="Ohm R.A."/>
            <person name="Wang M."/>
            <person name="Grigoriev I.V."/>
            <person name="Zambonelli A."/>
            <person name="Martin F.M."/>
        </authorList>
    </citation>
    <scope>NUCLEOTIDE SEQUENCE [LARGE SCALE GENOMIC DNA]</scope>
    <source>
        <strain evidence="3 4">Tbo3840</strain>
    </source>
</reference>
<dbReference type="OrthoDB" id="10384522at2759"/>
<comment type="caution">
    <text evidence="3">The sequence shown here is derived from an EMBL/GenBank/DDBJ whole genome shotgun (WGS) entry which is preliminary data.</text>
</comment>
<organism evidence="3 4">
    <name type="scientific">Tuber borchii</name>
    <name type="common">White truffle</name>
    <dbReference type="NCBI Taxonomy" id="42251"/>
    <lineage>
        <taxon>Eukaryota</taxon>
        <taxon>Fungi</taxon>
        <taxon>Dikarya</taxon>
        <taxon>Ascomycota</taxon>
        <taxon>Pezizomycotina</taxon>
        <taxon>Pezizomycetes</taxon>
        <taxon>Pezizales</taxon>
        <taxon>Tuberaceae</taxon>
        <taxon>Tuber</taxon>
    </lineage>
</organism>
<evidence type="ECO:0000256" key="2">
    <source>
        <dbReference type="SAM" id="SignalP"/>
    </source>
</evidence>
<keyword evidence="4" id="KW-1185">Reference proteome</keyword>
<feature type="chain" id="PRO_5015476170" description="C3H1-type domain-containing protein" evidence="2">
    <location>
        <begin position="30"/>
        <end position="448"/>
    </location>
</feature>
<keyword evidence="2" id="KW-0732">Signal</keyword>
<evidence type="ECO:0000313" key="3">
    <source>
        <dbReference type="EMBL" id="PUU75508.1"/>
    </source>
</evidence>